<dbReference type="GO" id="GO:0005604">
    <property type="term" value="C:basement membrane"/>
    <property type="evidence" value="ECO:0007669"/>
    <property type="project" value="UniProtKB-SubCell"/>
</dbReference>
<keyword evidence="4" id="KW-0272">Extracellular matrix</keyword>
<dbReference type="Gene3D" id="2.10.25.10">
    <property type="entry name" value="Laminin"/>
    <property type="match status" value="5"/>
</dbReference>
<evidence type="ECO:0000256" key="3">
    <source>
        <dbReference type="ARBA" id="ARBA00022737"/>
    </source>
</evidence>
<dbReference type="GO" id="GO:0009887">
    <property type="term" value="P:animal organ morphogenesis"/>
    <property type="evidence" value="ECO:0007669"/>
    <property type="project" value="TreeGrafter"/>
</dbReference>
<feature type="non-terminal residue" evidence="14">
    <location>
        <position position="1"/>
    </location>
</feature>
<evidence type="ECO:0000256" key="7">
    <source>
        <dbReference type="ARBA" id="ARBA00023292"/>
    </source>
</evidence>
<reference evidence="14" key="1">
    <citation type="submission" date="2023-03" db="EMBL/GenBank/DDBJ databases">
        <title>Electrophorus voltai genome.</title>
        <authorList>
            <person name="Bian C."/>
        </authorList>
    </citation>
    <scope>NUCLEOTIDE SEQUENCE</scope>
    <source>
        <strain evidence="14">CB-2022</strain>
        <tissue evidence="14">Muscle</tissue>
    </source>
</reference>
<dbReference type="FunFam" id="2.10.25.10:FF:000188">
    <property type="entry name" value="Laminin subunit gamma 2"/>
    <property type="match status" value="2"/>
</dbReference>
<gene>
    <name evidence="14" type="ORF">P4O66_017025</name>
</gene>
<evidence type="ECO:0000259" key="11">
    <source>
        <dbReference type="PROSITE" id="PS50026"/>
    </source>
</evidence>
<dbReference type="InterPro" id="IPR002049">
    <property type="entry name" value="LE_dom"/>
</dbReference>
<feature type="domain" description="Laminin IV type A" evidence="13">
    <location>
        <begin position="130"/>
        <end position="301"/>
    </location>
</feature>
<comment type="caution">
    <text evidence="8">Lacks conserved residue(s) required for the propagation of feature annotation.</text>
</comment>
<evidence type="ECO:0000256" key="9">
    <source>
        <dbReference type="PROSITE-ProRule" id="PRU00460"/>
    </source>
</evidence>
<evidence type="ECO:0000256" key="1">
    <source>
        <dbReference type="ARBA" id="ARBA00004302"/>
    </source>
</evidence>
<feature type="disulfide bond" evidence="8">
    <location>
        <begin position="381"/>
        <end position="398"/>
    </location>
</feature>
<evidence type="ECO:0000256" key="4">
    <source>
        <dbReference type="ARBA" id="ARBA00022869"/>
    </source>
</evidence>
<keyword evidence="5 8" id="KW-1015">Disulfide bond</keyword>
<feature type="coiled-coil region" evidence="10">
    <location>
        <begin position="562"/>
        <end position="589"/>
    </location>
</feature>
<keyword evidence="4" id="KW-0084">Basement membrane</keyword>
<dbReference type="PROSITE" id="PS50026">
    <property type="entry name" value="EGF_3"/>
    <property type="match status" value="1"/>
</dbReference>
<keyword evidence="7 9" id="KW-0424">Laminin EGF-like domain</keyword>
<dbReference type="PROSITE" id="PS00022">
    <property type="entry name" value="EGF_1"/>
    <property type="match status" value="1"/>
</dbReference>
<evidence type="ECO:0000256" key="5">
    <source>
        <dbReference type="ARBA" id="ARBA00023157"/>
    </source>
</evidence>
<evidence type="ECO:0000313" key="14">
    <source>
        <dbReference type="EMBL" id="KAK1787169.1"/>
    </source>
</evidence>
<dbReference type="PROSITE" id="PS51115">
    <property type="entry name" value="LAMININ_IVA"/>
    <property type="match status" value="1"/>
</dbReference>
<name>A0AAD8YVC6_9TELE</name>
<feature type="disulfide bond" evidence="8">
    <location>
        <begin position="400"/>
        <end position="409"/>
    </location>
</feature>
<proteinExistence type="predicted"/>
<dbReference type="PROSITE" id="PS01248">
    <property type="entry name" value="EGF_LAM_1"/>
    <property type="match status" value="2"/>
</dbReference>
<dbReference type="SMART" id="SM00180">
    <property type="entry name" value="EGF_Lam"/>
    <property type="match status" value="5"/>
</dbReference>
<evidence type="ECO:0000256" key="6">
    <source>
        <dbReference type="ARBA" id="ARBA00023180"/>
    </source>
</evidence>
<evidence type="ECO:0000313" key="15">
    <source>
        <dbReference type="Proteomes" id="UP001239994"/>
    </source>
</evidence>
<feature type="domain" description="EGF-like" evidence="11">
    <location>
        <begin position="372"/>
        <end position="410"/>
    </location>
</feature>
<feature type="disulfide bond" evidence="9">
    <location>
        <begin position="457"/>
        <end position="466"/>
    </location>
</feature>
<keyword evidence="8" id="KW-0245">EGF-like domain</keyword>
<dbReference type="AlphaFoldDB" id="A0AAD8YVC6"/>
<dbReference type="EMBL" id="JAROKS010000024">
    <property type="protein sequence ID" value="KAK1787169.1"/>
    <property type="molecule type" value="Genomic_DNA"/>
</dbReference>
<keyword evidence="4" id="KW-0964">Secreted</keyword>
<dbReference type="Pfam" id="PF00053">
    <property type="entry name" value="EGF_laminin"/>
    <property type="match status" value="4"/>
</dbReference>
<keyword evidence="15" id="KW-1185">Reference proteome</keyword>
<accession>A0AAD8YVC6</accession>
<dbReference type="PROSITE" id="PS50027">
    <property type="entry name" value="EGF_LAM_2"/>
    <property type="match status" value="2"/>
</dbReference>
<feature type="coiled-coil region" evidence="10">
    <location>
        <begin position="794"/>
        <end position="828"/>
    </location>
</feature>
<dbReference type="PANTHER" id="PTHR10574:SF270">
    <property type="entry name" value="LAMININ SUBUNIT GAMMA-1"/>
    <property type="match status" value="1"/>
</dbReference>
<evidence type="ECO:0000256" key="2">
    <source>
        <dbReference type="ARBA" id="ARBA00022729"/>
    </source>
</evidence>
<keyword evidence="10" id="KW-0175">Coiled coil</keyword>
<keyword evidence="3" id="KW-0677">Repeat</keyword>
<feature type="disulfide bond" evidence="9">
    <location>
        <begin position="73"/>
        <end position="82"/>
    </location>
</feature>
<organism evidence="14 15">
    <name type="scientific">Electrophorus voltai</name>
    <dbReference type="NCBI Taxonomy" id="2609070"/>
    <lineage>
        <taxon>Eukaryota</taxon>
        <taxon>Metazoa</taxon>
        <taxon>Chordata</taxon>
        <taxon>Craniata</taxon>
        <taxon>Vertebrata</taxon>
        <taxon>Euteleostomi</taxon>
        <taxon>Actinopterygii</taxon>
        <taxon>Neopterygii</taxon>
        <taxon>Teleostei</taxon>
        <taxon>Ostariophysi</taxon>
        <taxon>Gymnotiformes</taxon>
        <taxon>Gymnotoidei</taxon>
        <taxon>Gymnotidae</taxon>
        <taxon>Electrophorus</taxon>
    </lineage>
</organism>
<dbReference type="Pfam" id="PF00052">
    <property type="entry name" value="Laminin_B"/>
    <property type="match status" value="1"/>
</dbReference>
<dbReference type="InterPro" id="IPR050440">
    <property type="entry name" value="Laminin/Netrin_ECM"/>
</dbReference>
<evidence type="ECO:0000259" key="12">
    <source>
        <dbReference type="PROSITE" id="PS50027"/>
    </source>
</evidence>
<dbReference type="InterPro" id="IPR000034">
    <property type="entry name" value="Laminin_IV"/>
</dbReference>
<comment type="subcellular location">
    <subcellularLocation>
        <location evidence="1">Secreted</location>
        <location evidence="1">Extracellular space</location>
        <location evidence="1">Extracellular matrix</location>
        <location evidence="1">Basement membrane</location>
    </subcellularLocation>
</comment>
<dbReference type="SMART" id="SM00281">
    <property type="entry name" value="LamB"/>
    <property type="match status" value="1"/>
</dbReference>
<dbReference type="SUPFAM" id="SSF57196">
    <property type="entry name" value="EGF/Laminin"/>
    <property type="match status" value="3"/>
</dbReference>
<dbReference type="GO" id="GO:0009888">
    <property type="term" value="P:tissue development"/>
    <property type="evidence" value="ECO:0007669"/>
    <property type="project" value="TreeGrafter"/>
</dbReference>
<dbReference type="FunFam" id="2.10.25.10:FF:000105">
    <property type="entry name" value="laminin subunit gamma-1"/>
    <property type="match status" value="1"/>
</dbReference>
<keyword evidence="6" id="KW-0325">Glycoprotein</keyword>
<keyword evidence="2" id="KW-0732">Signal</keyword>
<dbReference type="CDD" id="cd00055">
    <property type="entry name" value="EGF_Lam"/>
    <property type="match status" value="5"/>
</dbReference>
<dbReference type="InterPro" id="IPR056863">
    <property type="entry name" value="LMN_ATRN_NET-like_EGF"/>
</dbReference>
<sequence>PDSCVCNGKALYCVRDSLGLRCEKCQENTEGRHCESCKEGFYHQRAGELCLPCSCNTAGSEGPGCNSEGQCVCKQGVQGSRCDLCANGAPVTSQGCRQPRQTTCLCYGHSKECSPAQGYSIHNITSTFDRGTDGWRTITAQRVNPSKVQFRWSPTHGDVEVISKDVLPVYLSAPAVFLGNQALSYGQKLSFSLRLDRGVRHPSTSDVMLEGNGLTVSASLGDLRTVIPCGRKITYTFRLDEQPGGRWKPHLSAEEFQTLLSNLTAIKIRATFGEDGRGYLDNVTLVSARVGSGAPAGWVKKCRCPVGYQGQFCEHCAAGYKRRFPDQGPRSPCESCTCRGGNCDPETGDCYSADETPASQPCSAGFYSDPWHPRACLRCPCALGSSCSVAPGMLDVRCSCPPGATGSRCQHCDNGFYGDPLGEHGMARPCQRCQCNGHLDPVARGNCDSLTGECLKCLDNTTGSRCEKCVEGFHRHRPTDVCQACRCDPQGSVSSSCSPKGQCRCKEGFHGNKCEREACPSCFNPIKSQIEKYTQKLKELEALFNSVGRGEVHVTVAVETAIHTAEEMVQSLKNKADALTDAEARLQDKLLAIGSSQQQEDGNLQEASRTVKNIIQQDQKQKKEVADIQNLISNIRKKLQKAKQDISEVEFPLSDAEAGTSTIASLVQKAADLADKHQGEAAAVELTARNAVLQAENALARMRSVITGENQVREQLNDLKSQYERDVALVEAMQKQAARLSTEAGMESRVSEDALNQISDLENNLPKAPKKAISGLVATLDGLKDLLASEETSYQKLQKGLLADQREAEDLMNEIKTAQQAQDKLLHRANAIQAEAEKSLQIFSQLDNVDQALDKLRGFEGQISRSKTLADEALRKLPIINATIQQATANNDKTQVVLDQLSSYSDTLDALDKLNGTLAKVEKMSASLAPSSDVLKTATKLRGGLEGLKTKADSTMNQLTKEKKNAEREQTLAGEVNQEANEVFNKAKDAKDAVGATLKTVNDLLGLLGTPDSVDEKRMSDLERAVVESRSRIEQDLKPRLRELTDREVQQRSAITRMLSDIDTILEDIANLEDIRRNIPDGCYNTAPIERP</sequence>
<comment type="caution">
    <text evidence="14">The sequence shown here is derived from an EMBL/GenBank/DDBJ whole genome shotgun (WGS) entry which is preliminary data.</text>
</comment>
<dbReference type="PRINTS" id="PR00011">
    <property type="entry name" value="EGFLAMININ"/>
</dbReference>
<evidence type="ECO:0008006" key="16">
    <source>
        <dbReference type="Google" id="ProtNLM"/>
    </source>
</evidence>
<feature type="domain" description="Laminin EGF-like" evidence="12">
    <location>
        <begin position="53"/>
        <end position="106"/>
    </location>
</feature>
<evidence type="ECO:0000259" key="13">
    <source>
        <dbReference type="PROSITE" id="PS51115"/>
    </source>
</evidence>
<feature type="domain" description="Laminin EGF-like" evidence="12">
    <location>
        <begin position="433"/>
        <end position="484"/>
    </location>
</feature>
<dbReference type="InterPro" id="IPR000742">
    <property type="entry name" value="EGF"/>
</dbReference>
<protein>
    <recommendedName>
        <fullName evidence="16">Laminin, gamma 2</fullName>
    </recommendedName>
</protein>
<dbReference type="Proteomes" id="UP001239994">
    <property type="component" value="Unassembled WGS sequence"/>
</dbReference>
<dbReference type="SMART" id="SM00181">
    <property type="entry name" value="EGF"/>
    <property type="match status" value="3"/>
</dbReference>
<evidence type="ECO:0000256" key="10">
    <source>
        <dbReference type="SAM" id="Coils"/>
    </source>
</evidence>
<evidence type="ECO:0000256" key="8">
    <source>
        <dbReference type="PROSITE-ProRule" id="PRU00076"/>
    </source>
</evidence>
<feature type="disulfide bond" evidence="9">
    <location>
        <begin position="53"/>
        <end position="65"/>
    </location>
</feature>
<dbReference type="PANTHER" id="PTHR10574">
    <property type="entry name" value="NETRIN/LAMININ-RELATED"/>
    <property type="match status" value="1"/>
</dbReference>
<dbReference type="Pfam" id="PF24973">
    <property type="entry name" value="EGF_LMN_ATRN"/>
    <property type="match status" value="1"/>
</dbReference>